<evidence type="ECO:0000313" key="5">
    <source>
        <dbReference type="EMBL" id="VVA90340.1"/>
    </source>
</evidence>
<evidence type="ECO:0000259" key="4">
    <source>
        <dbReference type="SMART" id="SM00499"/>
    </source>
</evidence>
<dbReference type="PANTHER" id="PTHR33214">
    <property type="entry name" value="BIFUNCTIONAL INHIBITOR/LIPID-TRANSFER PROTEIN/SEED STORAGE 2S ALBUMIN SUPERFAMILY PROTEIN"/>
    <property type="match status" value="1"/>
</dbReference>
<evidence type="ECO:0000256" key="2">
    <source>
        <dbReference type="ARBA" id="ARBA00023121"/>
    </source>
</evidence>
<keyword evidence="3" id="KW-0732">Signal</keyword>
<feature type="domain" description="Bifunctional inhibitor/plant lipid transfer protein/seed storage helical" evidence="4">
    <location>
        <begin position="39"/>
        <end position="104"/>
    </location>
</feature>
<keyword evidence="6" id="KW-1185">Reference proteome</keyword>
<evidence type="ECO:0000256" key="3">
    <source>
        <dbReference type="SAM" id="SignalP"/>
    </source>
</evidence>
<organism evidence="5 6">
    <name type="scientific">Arabis nemorensis</name>
    <dbReference type="NCBI Taxonomy" id="586526"/>
    <lineage>
        <taxon>Eukaryota</taxon>
        <taxon>Viridiplantae</taxon>
        <taxon>Streptophyta</taxon>
        <taxon>Embryophyta</taxon>
        <taxon>Tracheophyta</taxon>
        <taxon>Spermatophyta</taxon>
        <taxon>Magnoliopsida</taxon>
        <taxon>eudicotyledons</taxon>
        <taxon>Gunneridae</taxon>
        <taxon>Pentapetalae</taxon>
        <taxon>rosids</taxon>
        <taxon>malvids</taxon>
        <taxon>Brassicales</taxon>
        <taxon>Brassicaceae</taxon>
        <taxon>Arabideae</taxon>
        <taxon>Arabis</taxon>
    </lineage>
</organism>
<name>A0A565ALP3_9BRAS</name>
<dbReference type="SUPFAM" id="SSF47699">
    <property type="entry name" value="Bifunctional inhibitor/lipid-transfer protein/seed storage 2S albumin"/>
    <property type="match status" value="1"/>
</dbReference>
<proteinExistence type="predicted"/>
<sequence>MKFTTLACIAVVVIVVMSSLDPTKAVVARRSEEEEKVACNARELKPCVPAAEAGTKPSTECCGKLKEQESCLCGYIKNPSISQYFQSEGAHKVLVACGVHYPTC</sequence>
<gene>
    <name evidence="5" type="ORF">ANE_LOCUS785</name>
</gene>
<dbReference type="GO" id="GO:0006869">
    <property type="term" value="P:lipid transport"/>
    <property type="evidence" value="ECO:0007669"/>
    <property type="project" value="InterPro"/>
</dbReference>
<dbReference type="InterPro" id="IPR016140">
    <property type="entry name" value="Bifunc_inhib/LTP/seed_store"/>
</dbReference>
<dbReference type="InterPro" id="IPR033872">
    <property type="entry name" value="nsLTP2"/>
</dbReference>
<keyword evidence="1" id="KW-0813">Transport</keyword>
<feature type="chain" id="PRO_5021922286" description="Bifunctional inhibitor/plant lipid transfer protein/seed storage helical domain-containing protein" evidence="3">
    <location>
        <begin position="26"/>
        <end position="104"/>
    </location>
</feature>
<dbReference type="CDD" id="cd01959">
    <property type="entry name" value="nsLTP2"/>
    <property type="match status" value="1"/>
</dbReference>
<dbReference type="Gene3D" id="1.10.110.10">
    <property type="entry name" value="Plant lipid-transfer and hydrophobic proteins"/>
    <property type="match status" value="1"/>
</dbReference>
<reference evidence="5" key="1">
    <citation type="submission" date="2019-07" db="EMBL/GenBank/DDBJ databases">
        <authorList>
            <person name="Dittberner H."/>
        </authorList>
    </citation>
    <scope>NUCLEOTIDE SEQUENCE [LARGE SCALE GENOMIC DNA]</scope>
</reference>
<dbReference type="AlphaFoldDB" id="A0A565ALP3"/>
<dbReference type="PANTHER" id="PTHR33214:SF47">
    <property type="entry name" value="BIFUNCTIONAL INHIBITOR_LIPID-TRANSFER PROTEIN_SEED STORAGE 2S ALBUMIN SUPERFAMILY PROTEIN"/>
    <property type="match status" value="1"/>
</dbReference>
<evidence type="ECO:0000313" key="6">
    <source>
        <dbReference type="Proteomes" id="UP000489600"/>
    </source>
</evidence>
<dbReference type="InterPro" id="IPR036312">
    <property type="entry name" value="Bifun_inhib/LTP/seed_sf"/>
</dbReference>
<keyword evidence="2" id="KW-0446">Lipid-binding</keyword>
<dbReference type="Proteomes" id="UP000489600">
    <property type="component" value="Unassembled WGS sequence"/>
</dbReference>
<protein>
    <recommendedName>
        <fullName evidence="4">Bifunctional inhibitor/plant lipid transfer protein/seed storage helical domain-containing protein</fullName>
    </recommendedName>
</protein>
<evidence type="ECO:0000256" key="1">
    <source>
        <dbReference type="ARBA" id="ARBA00022448"/>
    </source>
</evidence>
<accession>A0A565ALP3</accession>
<dbReference type="EMBL" id="CABITT030000001">
    <property type="protein sequence ID" value="VVA90340.1"/>
    <property type="molecule type" value="Genomic_DNA"/>
</dbReference>
<dbReference type="GO" id="GO:0008289">
    <property type="term" value="F:lipid binding"/>
    <property type="evidence" value="ECO:0007669"/>
    <property type="project" value="UniProtKB-KW"/>
</dbReference>
<comment type="caution">
    <text evidence="5">The sequence shown here is derived from an EMBL/GenBank/DDBJ whole genome shotgun (WGS) entry which is preliminary data.</text>
</comment>
<feature type="signal peptide" evidence="3">
    <location>
        <begin position="1"/>
        <end position="25"/>
    </location>
</feature>
<dbReference type="SMART" id="SM00499">
    <property type="entry name" value="AAI"/>
    <property type="match status" value="1"/>
</dbReference>
<dbReference type="OrthoDB" id="665742at2759"/>
<dbReference type="Pfam" id="PF00234">
    <property type="entry name" value="Tryp_alpha_amyl"/>
    <property type="match status" value="1"/>
</dbReference>